<sequence length="68" mass="7195">MMGGEGFPDRTLTDSTKAPTPSLRDTLASPLHESMDVHVTTRVLYALGKGGVRSSSEETLAPCGSFAR</sequence>
<reference evidence="2" key="1">
    <citation type="submission" date="2023-06" db="EMBL/GenBank/DDBJ databases">
        <title>Genome-scale phylogeny and comparative genomics of the fungal order Sordariales.</title>
        <authorList>
            <consortium name="Lawrence Berkeley National Laboratory"/>
            <person name="Hensen N."/>
            <person name="Bonometti L."/>
            <person name="Westerberg I."/>
            <person name="Brannstrom I.O."/>
            <person name="Guillou S."/>
            <person name="Cros-Aarteil S."/>
            <person name="Calhoun S."/>
            <person name="Haridas S."/>
            <person name="Kuo A."/>
            <person name="Mondo S."/>
            <person name="Pangilinan J."/>
            <person name="Riley R."/>
            <person name="Labutti K."/>
            <person name="Andreopoulos B."/>
            <person name="Lipzen A."/>
            <person name="Chen C."/>
            <person name="Yanf M."/>
            <person name="Daum C."/>
            <person name="Ng V."/>
            <person name="Clum A."/>
            <person name="Steindorff A."/>
            <person name="Ohm R."/>
            <person name="Martin F."/>
            <person name="Silar P."/>
            <person name="Natvig D."/>
            <person name="Lalanne C."/>
            <person name="Gautier V."/>
            <person name="Ament-Velasquez S.L."/>
            <person name="Kruys A."/>
            <person name="Hutchinson M.I."/>
            <person name="Powell A.J."/>
            <person name="Barry K."/>
            <person name="Miller A.N."/>
            <person name="Grigoriev I.V."/>
            <person name="Debuchy R."/>
            <person name="Gladieux P."/>
            <person name="Thoren M.H."/>
            <person name="Johannesson H."/>
        </authorList>
    </citation>
    <scope>NUCLEOTIDE SEQUENCE</scope>
    <source>
        <strain evidence="2">CBS 606.72</strain>
    </source>
</reference>
<organism evidence="2 3">
    <name type="scientific">Immersiella caudata</name>
    <dbReference type="NCBI Taxonomy" id="314043"/>
    <lineage>
        <taxon>Eukaryota</taxon>
        <taxon>Fungi</taxon>
        <taxon>Dikarya</taxon>
        <taxon>Ascomycota</taxon>
        <taxon>Pezizomycotina</taxon>
        <taxon>Sordariomycetes</taxon>
        <taxon>Sordariomycetidae</taxon>
        <taxon>Sordariales</taxon>
        <taxon>Lasiosphaeriaceae</taxon>
        <taxon>Immersiella</taxon>
    </lineage>
</organism>
<gene>
    <name evidence="2" type="ORF">B0T14DRAFT_136433</name>
</gene>
<dbReference type="EMBL" id="JAULSU010000002">
    <property type="protein sequence ID" value="KAK0627470.1"/>
    <property type="molecule type" value="Genomic_DNA"/>
</dbReference>
<protein>
    <submittedName>
        <fullName evidence="2">Uncharacterized protein</fullName>
    </submittedName>
</protein>
<proteinExistence type="predicted"/>
<feature type="region of interest" description="Disordered" evidence="1">
    <location>
        <begin position="1"/>
        <end position="32"/>
    </location>
</feature>
<comment type="caution">
    <text evidence="2">The sequence shown here is derived from an EMBL/GenBank/DDBJ whole genome shotgun (WGS) entry which is preliminary data.</text>
</comment>
<name>A0AA40C746_9PEZI</name>
<accession>A0AA40C746</accession>
<evidence type="ECO:0000313" key="3">
    <source>
        <dbReference type="Proteomes" id="UP001175000"/>
    </source>
</evidence>
<evidence type="ECO:0000313" key="2">
    <source>
        <dbReference type="EMBL" id="KAK0627470.1"/>
    </source>
</evidence>
<dbReference type="Proteomes" id="UP001175000">
    <property type="component" value="Unassembled WGS sequence"/>
</dbReference>
<keyword evidence="3" id="KW-1185">Reference proteome</keyword>
<dbReference type="AlphaFoldDB" id="A0AA40C746"/>
<evidence type="ECO:0000256" key="1">
    <source>
        <dbReference type="SAM" id="MobiDB-lite"/>
    </source>
</evidence>